<evidence type="ECO:0000313" key="1">
    <source>
        <dbReference type="EMBL" id="KDR67315.1"/>
    </source>
</evidence>
<proteinExistence type="predicted"/>
<evidence type="ECO:0000313" key="2">
    <source>
        <dbReference type="Proteomes" id="UP000027222"/>
    </source>
</evidence>
<dbReference type="AlphaFoldDB" id="A0A067S8W7"/>
<sequence>MVLKTPFIQCLHSIMDASNYSCGIYMAKLLIGLKKSGFSNTEELYLFHRGVWDKILHERLSKIKSGPMVDTIISSAFFKRGVINPVDLAEVLAIIFDLEIPLMVDDPQWLKCTLWDYIGPSRGPEYQALLLEFLADPIRAGKYILDGTKFATLTKTLLGFLIQTRNDEKYEELIDHNGYEILGIVEEIIPRAGPSPELVEMLNNLALIFPNQCRSHICYVRLNKYEDLTLEDLTRDFQVTVRTLANYLMQVCGSVPPGFRITVRGSNGEEDTSYYYDADSDDK</sequence>
<dbReference type="HOGENOM" id="CLU_085781_0_0_1"/>
<protein>
    <submittedName>
        <fullName evidence="1">Uncharacterized protein</fullName>
    </submittedName>
</protein>
<accession>A0A067S8W7</accession>
<dbReference type="EMBL" id="KL142416">
    <property type="protein sequence ID" value="KDR67315.1"/>
    <property type="molecule type" value="Genomic_DNA"/>
</dbReference>
<organism evidence="1 2">
    <name type="scientific">Galerina marginata (strain CBS 339.88)</name>
    <dbReference type="NCBI Taxonomy" id="685588"/>
    <lineage>
        <taxon>Eukaryota</taxon>
        <taxon>Fungi</taxon>
        <taxon>Dikarya</taxon>
        <taxon>Basidiomycota</taxon>
        <taxon>Agaricomycotina</taxon>
        <taxon>Agaricomycetes</taxon>
        <taxon>Agaricomycetidae</taxon>
        <taxon>Agaricales</taxon>
        <taxon>Agaricineae</taxon>
        <taxon>Strophariaceae</taxon>
        <taxon>Galerina</taxon>
    </lineage>
</organism>
<keyword evidence="2" id="KW-1185">Reference proteome</keyword>
<gene>
    <name evidence="1" type="ORF">GALMADRAFT_1128247</name>
</gene>
<name>A0A067S8W7_GALM3</name>
<dbReference type="Proteomes" id="UP000027222">
    <property type="component" value="Unassembled WGS sequence"/>
</dbReference>
<reference evidence="2" key="1">
    <citation type="journal article" date="2014" name="Proc. Natl. Acad. Sci. U.S.A.">
        <title>Extensive sampling of basidiomycete genomes demonstrates inadequacy of the white-rot/brown-rot paradigm for wood decay fungi.</title>
        <authorList>
            <person name="Riley R."/>
            <person name="Salamov A.A."/>
            <person name="Brown D.W."/>
            <person name="Nagy L.G."/>
            <person name="Floudas D."/>
            <person name="Held B.W."/>
            <person name="Levasseur A."/>
            <person name="Lombard V."/>
            <person name="Morin E."/>
            <person name="Otillar R."/>
            <person name="Lindquist E.A."/>
            <person name="Sun H."/>
            <person name="LaButti K.M."/>
            <person name="Schmutz J."/>
            <person name="Jabbour D."/>
            <person name="Luo H."/>
            <person name="Baker S.E."/>
            <person name="Pisabarro A.G."/>
            <person name="Walton J.D."/>
            <person name="Blanchette R.A."/>
            <person name="Henrissat B."/>
            <person name="Martin F."/>
            <person name="Cullen D."/>
            <person name="Hibbett D.S."/>
            <person name="Grigoriev I.V."/>
        </authorList>
    </citation>
    <scope>NUCLEOTIDE SEQUENCE [LARGE SCALE GENOMIC DNA]</scope>
    <source>
        <strain evidence="2">CBS 339.88</strain>
    </source>
</reference>